<dbReference type="InterPro" id="IPR036156">
    <property type="entry name" value="Beta-gal/glucu_dom_sf"/>
</dbReference>
<reference evidence="12 13" key="1">
    <citation type="submission" date="2018-08" db="EMBL/GenBank/DDBJ databases">
        <title>A genome reference for cultivated species of the human gut microbiota.</title>
        <authorList>
            <person name="Zou Y."/>
            <person name="Xue W."/>
            <person name="Luo G."/>
        </authorList>
    </citation>
    <scope>NUCLEOTIDE SEQUENCE [LARGE SCALE GENOMIC DNA]</scope>
    <source>
        <strain evidence="12 13">AF21-27</strain>
    </source>
</reference>
<feature type="domain" description="Glycoside hydrolase family 2 catalytic" evidence="8">
    <location>
        <begin position="359"/>
        <end position="677"/>
    </location>
</feature>
<dbReference type="PRINTS" id="PR00132">
    <property type="entry name" value="GLHYDRLASE2"/>
</dbReference>
<dbReference type="AlphaFoldDB" id="A0A412K4J5"/>
<feature type="domain" description="DUF4982" evidence="10">
    <location>
        <begin position="710"/>
        <end position="746"/>
    </location>
</feature>
<dbReference type="Gene3D" id="2.60.40.10">
    <property type="entry name" value="Immunoglobulins"/>
    <property type="match status" value="2"/>
</dbReference>
<dbReference type="PROSITE" id="PS00719">
    <property type="entry name" value="GLYCOSYL_HYDROL_F2_1"/>
    <property type="match status" value="1"/>
</dbReference>
<dbReference type="InterPro" id="IPR051913">
    <property type="entry name" value="GH2_Domain-Containing"/>
</dbReference>
<feature type="compositionally biased region" description="Polar residues" evidence="5">
    <location>
        <begin position="36"/>
        <end position="62"/>
    </location>
</feature>
<dbReference type="Gene3D" id="2.60.120.260">
    <property type="entry name" value="Galactose-binding domain-like"/>
    <property type="match status" value="1"/>
</dbReference>
<dbReference type="SUPFAM" id="SSF51445">
    <property type="entry name" value="(Trans)glycosidases"/>
    <property type="match status" value="1"/>
</dbReference>
<dbReference type="InterPro" id="IPR043708">
    <property type="entry name" value="DUF5648"/>
</dbReference>
<feature type="domain" description="Glycoside hydrolase family 2 immunoglobulin-like beta-sandwich" evidence="7">
    <location>
        <begin position="250"/>
        <end position="356"/>
    </location>
</feature>
<proteinExistence type="inferred from homology"/>
<evidence type="ECO:0000259" key="9">
    <source>
        <dbReference type="Pfam" id="PF02837"/>
    </source>
</evidence>
<evidence type="ECO:0000259" key="11">
    <source>
        <dbReference type="Pfam" id="PF18885"/>
    </source>
</evidence>
<dbReference type="InterPro" id="IPR032311">
    <property type="entry name" value="DUF4982"/>
</dbReference>
<evidence type="ECO:0000256" key="3">
    <source>
        <dbReference type="ARBA" id="ARBA00023295"/>
    </source>
</evidence>
<dbReference type="Pfam" id="PF00703">
    <property type="entry name" value="Glyco_hydro_2"/>
    <property type="match status" value="1"/>
</dbReference>
<evidence type="ECO:0000313" key="13">
    <source>
        <dbReference type="Proteomes" id="UP000285462"/>
    </source>
</evidence>
<dbReference type="Gene3D" id="3.20.20.80">
    <property type="entry name" value="Glycosidases"/>
    <property type="match status" value="1"/>
</dbReference>
<dbReference type="PANTHER" id="PTHR42732">
    <property type="entry name" value="BETA-GALACTOSIDASE"/>
    <property type="match status" value="1"/>
</dbReference>
<comment type="caution">
    <text evidence="12">The sequence shown here is derived from an EMBL/GenBank/DDBJ whole genome shotgun (WGS) entry which is preliminary data.</text>
</comment>
<dbReference type="InterPro" id="IPR006102">
    <property type="entry name" value="Ig-like_GH2"/>
</dbReference>
<dbReference type="GO" id="GO:0005975">
    <property type="term" value="P:carbohydrate metabolic process"/>
    <property type="evidence" value="ECO:0007669"/>
    <property type="project" value="InterPro"/>
</dbReference>
<dbReference type="GO" id="GO:0004553">
    <property type="term" value="F:hydrolase activity, hydrolyzing O-glycosyl compounds"/>
    <property type="evidence" value="ECO:0007669"/>
    <property type="project" value="InterPro"/>
</dbReference>
<dbReference type="EMBL" id="QRVT01000017">
    <property type="protein sequence ID" value="RGS63457.1"/>
    <property type="molecule type" value="Genomic_DNA"/>
</dbReference>
<protein>
    <submittedName>
        <fullName evidence="12">DUF4982 domain-containing protein</fullName>
    </submittedName>
</protein>
<evidence type="ECO:0000256" key="1">
    <source>
        <dbReference type="ARBA" id="ARBA00007401"/>
    </source>
</evidence>
<dbReference type="RefSeq" id="WP_117760301.1">
    <property type="nucleotide sequence ID" value="NZ_QRVT01000017.1"/>
</dbReference>
<feature type="chain" id="PRO_5019432520" evidence="6">
    <location>
        <begin position="32"/>
        <end position="913"/>
    </location>
</feature>
<evidence type="ECO:0000313" key="12">
    <source>
        <dbReference type="EMBL" id="RGS63457.1"/>
    </source>
</evidence>
<accession>A0A412K4J5</accession>
<dbReference type="InterPro" id="IPR006104">
    <property type="entry name" value="Glyco_hydro_2_N"/>
</dbReference>
<evidence type="ECO:0000256" key="4">
    <source>
        <dbReference type="RuleBase" id="RU361154"/>
    </source>
</evidence>
<dbReference type="InterPro" id="IPR006103">
    <property type="entry name" value="Glyco_hydro_2_cat"/>
</dbReference>
<feature type="domain" description="Glycosyl hydrolases family 2 sugar binding" evidence="9">
    <location>
        <begin position="131"/>
        <end position="236"/>
    </location>
</feature>
<dbReference type="InterPro" id="IPR006101">
    <property type="entry name" value="Glyco_hydro_2"/>
</dbReference>
<keyword evidence="6" id="KW-0732">Signal</keyword>
<dbReference type="Pfam" id="PF16355">
    <property type="entry name" value="DUF4982"/>
    <property type="match status" value="1"/>
</dbReference>
<dbReference type="InterPro" id="IPR017853">
    <property type="entry name" value="GH"/>
</dbReference>
<evidence type="ECO:0000259" key="10">
    <source>
        <dbReference type="Pfam" id="PF16355"/>
    </source>
</evidence>
<name>A0A412K4J5_BIFAD</name>
<keyword evidence="3 4" id="KW-0326">Glycosidase</keyword>
<dbReference type="PANTHER" id="PTHR42732:SF1">
    <property type="entry name" value="BETA-MANNOSIDASE"/>
    <property type="match status" value="1"/>
</dbReference>
<evidence type="ECO:0000259" key="8">
    <source>
        <dbReference type="Pfam" id="PF02836"/>
    </source>
</evidence>
<dbReference type="Pfam" id="PF18885">
    <property type="entry name" value="DUF5648"/>
    <property type="match status" value="1"/>
</dbReference>
<keyword evidence="2 4" id="KW-0378">Hydrolase</keyword>
<feature type="region of interest" description="Disordered" evidence="5">
    <location>
        <begin position="32"/>
        <end position="80"/>
    </location>
</feature>
<comment type="similarity">
    <text evidence="1 4">Belongs to the glycosyl hydrolase 2 family.</text>
</comment>
<evidence type="ECO:0000256" key="5">
    <source>
        <dbReference type="SAM" id="MobiDB-lite"/>
    </source>
</evidence>
<feature type="signal peptide" evidence="6">
    <location>
        <begin position="1"/>
        <end position="31"/>
    </location>
</feature>
<evidence type="ECO:0000256" key="2">
    <source>
        <dbReference type="ARBA" id="ARBA00022801"/>
    </source>
</evidence>
<dbReference type="Proteomes" id="UP000285462">
    <property type="component" value="Unassembled WGS sequence"/>
</dbReference>
<gene>
    <name evidence="12" type="ORF">DWX79_09715</name>
</gene>
<dbReference type="SUPFAM" id="SSF49303">
    <property type="entry name" value="beta-Galactosidase/glucuronidase domain"/>
    <property type="match status" value="1"/>
</dbReference>
<sequence length="913" mass="101480">MRRRHFSSARLLAYALSVAMLVAAAPPCAQAEEQDVNTSDATVQSDNSGESSNSDTQDNQDAASAGEDAGNASSMSSDAQIAGRTVENIDKGWSFSKNDSSMAGWTFPTGASDGNIDLPHSWDYAHPTMSYIPQYNQKTVTYSKQLDVAKYQGQNLFIKFYGSNKNTTVKVDGQEVGTHVGGYSAFTFDLTKYVQGKNSVALTVDVTNVDTVSIPINVDYTQFSGIYRDVELIALPNQYISTENKGSSGIFVDYKFSGNNASVNTRVDVTNKAARAASLVLKTTISDNAGNIVSEQSSNVQVGARTEASEQKVNQQLANVHRWNGRADPYLYTMDVSLQDAAGRVLDSERTKIGFRTFEISNGKAYLNGKQIEIHGVGYHQDREGVGNAVSRTQMAQDIDTMLDMGVNAVRTSHYPHDPAFYEMADEKGLLIYCEIPYYMIYSKAQSYKDSITNQLTEMIRQGYNYPSIVMWGVQNEVRYSNQFAVYGQDFNVTEGELVAFNSALIDLAHKEDPNRLIVQANIDSPDAVSTSAKWSSKIDLTGMNLYVGFKSSIAGADANGHKQLVDQLTRKMNSYQQIMGANSMMLSEYGAGANIDQHAEVDGAFSWNGEDANGDKHYEEYQSYLLEAYWDYIQHSKNVAASFIWNMFDFSSYRNAGGKERLNTKGLLCYDHVTKKDAYYFFKANWNKSDKFIYLTSKRFTQRNKPTQQIKAYSNCNNAELFLNGKSMGAGKKQQGGVFVWDNVKLGTRNGNSIKVVAHDGSKSYEDSVDGVRANTVISMNRLYNPYTGEHFYTADTKEKDNLTRIGWRYEGVGWVAPVSGDPVYRLYNGHVRGGDHHYTTNVSERDDLVKVGWTYEGVGWYSGGPARVYRQYNPYAVTGTHNYTSDRSENDHLVGLGWRSEGVGWYAASAK</sequence>
<feature type="domain" description="DUF5648" evidence="11">
    <location>
        <begin position="781"/>
        <end position="909"/>
    </location>
</feature>
<dbReference type="Pfam" id="PF02837">
    <property type="entry name" value="Glyco_hydro_2_N"/>
    <property type="match status" value="1"/>
</dbReference>
<organism evidence="12 13">
    <name type="scientific">Bifidobacterium adolescentis</name>
    <dbReference type="NCBI Taxonomy" id="1680"/>
    <lineage>
        <taxon>Bacteria</taxon>
        <taxon>Bacillati</taxon>
        <taxon>Actinomycetota</taxon>
        <taxon>Actinomycetes</taxon>
        <taxon>Bifidobacteriales</taxon>
        <taxon>Bifidobacteriaceae</taxon>
        <taxon>Bifidobacterium</taxon>
    </lineage>
</organism>
<dbReference type="SUPFAM" id="SSF49785">
    <property type="entry name" value="Galactose-binding domain-like"/>
    <property type="match status" value="1"/>
</dbReference>
<dbReference type="InterPro" id="IPR023230">
    <property type="entry name" value="Glyco_hydro_2_CS"/>
</dbReference>
<dbReference type="Pfam" id="PF02836">
    <property type="entry name" value="Glyco_hydro_2_C"/>
    <property type="match status" value="1"/>
</dbReference>
<evidence type="ECO:0000259" key="7">
    <source>
        <dbReference type="Pfam" id="PF00703"/>
    </source>
</evidence>
<dbReference type="InterPro" id="IPR008979">
    <property type="entry name" value="Galactose-bd-like_sf"/>
</dbReference>
<dbReference type="InterPro" id="IPR013783">
    <property type="entry name" value="Ig-like_fold"/>
</dbReference>
<evidence type="ECO:0000256" key="6">
    <source>
        <dbReference type="SAM" id="SignalP"/>
    </source>
</evidence>